<feature type="transmembrane region" description="Helical" evidence="8">
    <location>
        <begin position="110"/>
        <end position="132"/>
    </location>
</feature>
<keyword evidence="6 8" id="KW-1133">Transmembrane helix</keyword>
<dbReference type="Proteomes" id="UP001057580">
    <property type="component" value="Chromosome"/>
</dbReference>
<evidence type="ECO:0000256" key="3">
    <source>
        <dbReference type="ARBA" id="ARBA00022428"/>
    </source>
</evidence>
<keyword evidence="3" id="KW-0474">Menaquinone biosynthesis</keyword>
<dbReference type="EMBL" id="CP104003">
    <property type="protein sequence ID" value="UWM54915.1"/>
    <property type="molecule type" value="Genomic_DNA"/>
</dbReference>
<dbReference type="Pfam" id="PF01040">
    <property type="entry name" value="UbiA"/>
    <property type="match status" value="1"/>
</dbReference>
<dbReference type="KEGG" id="ssai:N0B31_01240"/>
<keyword evidence="4" id="KW-0808">Transferase</keyword>
<dbReference type="AlphaFoldDB" id="A0A9E7U504"/>
<evidence type="ECO:0000256" key="7">
    <source>
        <dbReference type="ARBA" id="ARBA00023136"/>
    </source>
</evidence>
<feature type="transmembrane region" description="Helical" evidence="8">
    <location>
        <begin position="238"/>
        <end position="256"/>
    </location>
</feature>
<evidence type="ECO:0000313" key="9">
    <source>
        <dbReference type="EMBL" id="UWM54915.1"/>
    </source>
</evidence>
<feature type="transmembrane region" description="Helical" evidence="8">
    <location>
        <begin position="139"/>
        <end position="160"/>
    </location>
</feature>
<feature type="transmembrane region" description="Helical" evidence="8">
    <location>
        <begin position="32"/>
        <end position="50"/>
    </location>
</feature>
<evidence type="ECO:0000256" key="8">
    <source>
        <dbReference type="SAM" id="Phobius"/>
    </source>
</evidence>
<keyword evidence="10" id="KW-1185">Reference proteome</keyword>
<dbReference type="GeneID" id="74941004"/>
<evidence type="ECO:0000256" key="2">
    <source>
        <dbReference type="ARBA" id="ARBA00004863"/>
    </source>
</evidence>
<name>A0A9E7U504_9EURY</name>
<organism evidence="9 10">
    <name type="scientific">Salinirubellus salinus</name>
    <dbReference type="NCBI Taxonomy" id="1364945"/>
    <lineage>
        <taxon>Archaea</taxon>
        <taxon>Methanobacteriati</taxon>
        <taxon>Methanobacteriota</taxon>
        <taxon>Stenosarchaea group</taxon>
        <taxon>Halobacteria</taxon>
        <taxon>Halobacteriales</taxon>
        <taxon>Natronomonadaceae</taxon>
        <taxon>Salinirubellus</taxon>
    </lineage>
</organism>
<feature type="transmembrane region" description="Helical" evidence="8">
    <location>
        <begin position="180"/>
        <end position="206"/>
    </location>
</feature>
<evidence type="ECO:0000256" key="4">
    <source>
        <dbReference type="ARBA" id="ARBA00022679"/>
    </source>
</evidence>
<dbReference type="InterPro" id="IPR044878">
    <property type="entry name" value="UbiA_sf"/>
</dbReference>
<evidence type="ECO:0000313" key="10">
    <source>
        <dbReference type="Proteomes" id="UP001057580"/>
    </source>
</evidence>
<accession>A0A9E7U504</accession>
<sequence length="318" mass="32864">MTGTERPGDRRDAPTAAEAALAVWQMARPSQLLLIVAVYALGVAIAVGSGTTLDPRAVLVGLLALLPVAASVHFANEFADYETDRLTSERGSRTPFSGGSGAADTVPRSVAWTATLTAGVVGALLSLGLVLVGWLSPGAFLFLAAIALLGWAYSLPPVALSRRGLGEVDNALLGGLLLPHYGATVLAPPSLVVCLAVVPFTLLVFANLLATQWPDREVDAATGKFTLPTRWPPRRLRGVHLAAVVAAFASLAALTGPVLPPVVTAASLAAVPFAVWGVATFTRDERPFPTVAAMVVMAVAQLLAWAFVADLLPALGLD</sequence>
<feature type="transmembrane region" description="Helical" evidence="8">
    <location>
        <begin position="288"/>
        <end position="308"/>
    </location>
</feature>
<feature type="transmembrane region" description="Helical" evidence="8">
    <location>
        <begin position="262"/>
        <end position="281"/>
    </location>
</feature>
<dbReference type="RefSeq" id="WP_260593942.1">
    <property type="nucleotide sequence ID" value="NZ_CP104003.1"/>
</dbReference>
<keyword evidence="7 8" id="KW-0472">Membrane</keyword>
<dbReference type="CDD" id="cd13962">
    <property type="entry name" value="PT_UbiA_UBIAD1"/>
    <property type="match status" value="1"/>
</dbReference>
<reference evidence="9" key="1">
    <citation type="submission" date="2022-09" db="EMBL/GenBank/DDBJ databases">
        <title>Diverse halophilic archaea isolated from saline environments.</title>
        <authorList>
            <person name="Cui H.-L."/>
        </authorList>
    </citation>
    <scope>NUCLEOTIDE SEQUENCE</scope>
    <source>
        <strain evidence="9">ZS-35-S2</strain>
    </source>
</reference>
<comment type="subcellular location">
    <subcellularLocation>
        <location evidence="1">Cell membrane</location>
        <topology evidence="1">Multi-pass membrane protein</topology>
    </subcellularLocation>
</comment>
<evidence type="ECO:0000256" key="1">
    <source>
        <dbReference type="ARBA" id="ARBA00004651"/>
    </source>
</evidence>
<keyword evidence="5 8" id="KW-0812">Transmembrane</keyword>
<dbReference type="InterPro" id="IPR000537">
    <property type="entry name" value="UbiA_prenyltransferase"/>
</dbReference>
<dbReference type="GO" id="GO:0005886">
    <property type="term" value="C:plasma membrane"/>
    <property type="evidence" value="ECO:0007669"/>
    <property type="project" value="UniProtKB-SubCell"/>
</dbReference>
<dbReference type="PANTHER" id="PTHR13929:SF0">
    <property type="entry name" value="UBIA PRENYLTRANSFERASE DOMAIN-CONTAINING PROTEIN 1"/>
    <property type="match status" value="1"/>
</dbReference>
<dbReference type="Gene3D" id="1.10.357.140">
    <property type="entry name" value="UbiA prenyltransferase"/>
    <property type="match status" value="1"/>
</dbReference>
<feature type="transmembrane region" description="Helical" evidence="8">
    <location>
        <begin position="57"/>
        <end position="75"/>
    </location>
</feature>
<proteinExistence type="predicted"/>
<comment type="pathway">
    <text evidence="2">Quinol/quinone metabolism; menaquinone biosynthesis.</text>
</comment>
<protein>
    <submittedName>
        <fullName evidence="9">Prenyltransferase</fullName>
    </submittedName>
</protein>
<dbReference type="GO" id="GO:0042371">
    <property type="term" value="P:vitamin K biosynthetic process"/>
    <property type="evidence" value="ECO:0007669"/>
    <property type="project" value="TreeGrafter"/>
</dbReference>
<dbReference type="PANTHER" id="PTHR13929">
    <property type="entry name" value="1,4-DIHYDROXY-2-NAPHTHOATE OCTAPRENYLTRANSFERASE"/>
    <property type="match status" value="1"/>
</dbReference>
<dbReference type="GO" id="GO:0009234">
    <property type="term" value="P:menaquinone biosynthetic process"/>
    <property type="evidence" value="ECO:0007669"/>
    <property type="project" value="UniProtKB-KW"/>
</dbReference>
<evidence type="ECO:0000256" key="5">
    <source>
        <dbReference type="ARBA" id="ARBA00022692"/>
    </source>
</evidence>
<evidence type="ECO:0000256" key="6">
    <source>
        <dbReference type="ARBA" id="ARBA00022989"/>
    </source>
</evidence>
<gene>
    <name evidence="9" type="ORF">N0B31_01240</name>
</gene>
<dbReference type="GO" id="GO:0004659">
    <property type="term" value="F:prenyltransferase activity"/>
    <property type="evidence" value="ECO:0007669"/>
    <property type="project" value="InterPro"/>
</dbReference>
<dbReference type="InterPro" id="IPR026046">
    <property type="entry name" value="UBIAD1"/>
</dbReference>